<keyword evidence="1" id="KW-0472">Membrane</keyword>
<accession>A0A8H6MDR6</accession>
<keyword evidence="1" id="KW-0812">Transmembrane</keyword>
<feature type="transmembrane region" description="Helical" evidence="1">
    <location>
        <begin position="125"/>
        <end position="145"/>
    </location>
</feature>
<protein>
    <recommendedName>
        <fullName evidence="4">MARVEL domain-containing protein</fullName>
    </recommendedName>
</protein>
<evidence type="ECO:0008006" key="4">
    <source>
        <dbReference type="Google" id="ProtNLM"/>
    </source>
</evidence>
<reference evidence="2 3" key="1">
    <citation type="submission" date="2020-07" db="EMBL/GenBank/DDBJ databases">
        <title>Comparative genomics of pyrophilous fungi reveals a link between fire events and developmental genes.</title>
        <authorList>
            <consortium name="DOE Joint Genome Institute"/>
            <person name="Steindorff A.S."/>
            <person name="Carver A."/>
            <person name="Calhoun S."/>
            <person name="Stillman K."/>
            <person name="Liu H."/>
            <person name="Lipzen A."/>
            <person name="Pangilinan J."/>
            <person name="Labutti K."/>
            <person name="Bruns T.D."/>
            <person name="Grigoriev I.V."/>
        </authorList>
    </citation>
    <scope>NUCLEOTIDE SEQUENCE [LARGE SCALE GENOMIC DNA]</scope>
    <source>
        <strain evidence="2 3">CBS 144469</strain>
    </source>
</reference>
<keyword evidence="1" id="KW-1133">Transmembrane helix</keyword>
<name>A0A8H6MDR6_9AGAR</name>
<evidence type="ECO:0000313" key="3">
    <source>
        <dbReference type="Proteomes" id="UP000521943"/>
    </source>
</evidence>
<organism evidence="2 3">
    <name type="scientific">Ephemerocybe angulata</name>
    <dbReference type="NCBI Taxonomy" id="980116"/>
    <lineage>
        <taxon>Eukaryota</taxon>
        <taxon>Fungi</taxon>
        <taxon>Dikarya</taxon>
        <taxon>Basidiomycota</taxon>
        <taxon>Agaricomycotina</taxon>
        <taxon>Agaricomycetes</taxon>
        <taxon>Agaricomycetidae</taxon>
        <taxon>Agaricales</taxon>
        <taxon>Agaricineae</taxon>
        <taxon>Psathyrellaceae</taxon>
        <taxon>Ephemerocybe</taxon>
    </lineage>
</organism>
<sequence length="235" mass="25722">MTVRFGNNRLGFYIAVFLLSGAVLGLSANFASNFEASFKGGFIIFAIIVTSLQIFTFLLLLQWSQPRIEMVVLFIFGALWLAMGAWATDIIGNVQCTELSGSIKAKGGKDFSQRAYCNEMKVIQAFSWGLFAAFVIAFYILIQLITQAKRYGRWEITREPIRELPWFDEAPGYYNQHTTGPGQPQGYAAGYPAPYGGYPMSPGMAPMSAGGHSVVIQPGINGAPPMVTQIPASHI</sequence>
<feature type="transmembrane region" description="Helical" evidence="1">
    <location>
        <begin position="68"/>
        <end position="87"/>
    </location>
</feature>
<evidence type="ECO:0000313" key="2">
    <source>
        <dbReference type="EMBL" id="KAF6762124.1"/>
    </source>
</evidence>
<evidence type="ECO:0000256" key="1">
    <source>
        <dbReference type="SAM" id="Phobius"/>
    </source>
</evidence>
<feature type="transmembrane region" description="Helical" evidence="1">
    <location>
        <begin position="42"/>
        <end position="61"/>
    </location>
</feature>
<keyword evidence="3" id="KW-1185">Reference proteome</keyword>
<gene>
    <name evidence="2" type="ORF">DFP72DRAFT_878040</name>
</gene>
<dbReference type="EMBL" id="JACGCI010000008">
    <property type="protein sequence ID" value="KAF6762124.1"/>
    <property type="molecule type" value="Genomic_DNA"/>
</dbReference>
<proteinExistence type="predicted"/>
<dbReference type="OrthoDB" id="3264219at2759"/>
<dbReference type="Proteomes" id="UP000521943">
    <property type="component" value="Unassembled WGS sequence"/>
</dbReference>
<comment type="caution">
    <text evidence="2">The sequence shown here is derived from an EMBL/GenBank/DDBJ whole genome shotgun (WGS) entry which is preliminary data.</text>
</comment>
<dbReference type="AlphaFoldDB" id="A0A8H6MDR6"/>
<feature type="transmembrane region" description="Helical" evidence="1">
    <location>
        <begin position="12"/>
        <end position="30"/>
    </location>
</feature>